<comment type="caution">
    <text evidence="7">The sequence shown here is derived from an EMBL/GenBank/DDBJ whole genome shotgun (WGS) entry which is preliminary data.</text>
</comment>
<organism evidence="7 8">
    <name type="scientific">Candida viswanathii</name>
    <dbReference type="NCBI Taxonomy" id="5486"/>
    <lineage>
        <taxon>Eukaryota</taxon>
        <taxon>Fungi</taxon>
        <taxon>Dikarya</taxon>
        <taxon>Ascomycota</taxon>
        <taxon>Saccharomycotina</taxon>
        <taxon>Pichiomycetes</taxon>
        <taxon>Debaryomycetaceae</taxon>
        <taxon>Candida/Lodderomyces clade</taxon>
        <taxon>Candida</taxon>
    </lineage>
</organism>
<evidence type="ECO:0000256" key="2">
    <source>
        <dbReference type="ARBA" id="ARBA00022692"/>
    </source>
</evidence>
<gene>
    <name evidence="7" type="ORF">Cantr_10854</name>
</gene>
<comment type="subcellular location">
    <subcellularLocation>
        <location evidence="1">Membrane</location>
        <topology evidence="1">Multi-pass membrane protein</topology>
    </subcellularLocation>
</comment>
<evidence type="ECO:0000259" key="6">
    <source>
        <dbReference type="Pfam" id="PF00916"/>
    </source>
</evidence>
<keyword evidence="2 5" id="KW-0812">Transmembrane</keyword>
<dbReference type="EMBL" id="QLNQ01000023">
    <property type="protein sequence ID" value="RCK63966.1"/>
    <property type="molecule type" value="Genomic_DNA"/>
</dbReference>
<evidence type="ECO:0000256" key="5">
    <source>
        <dbReference type="SAM" id="Phobius"/>
    </source>
</evidence>
<dbReference type="STRING" id="5486.A0A367YDL7"/>
<dbReference type="GO" id="GO:0016020">
    <property type="term" value="C:membrane"/>
    <property type="evidence" value="ECO:0007669"/>
    <property type="project" value="UniProtKB-SubCell"/>
</dbReference>
<keyword evidence="4 5" id="KW-0472">Membrane</keyword>
<proteinExistence type="predicted"/>
<feature type="domain" description="SLC26A/SulP transporter" evidence="6">
    <location>
        <begin position="51"/>
        <end position="110"/>
    </location>
</feature>
<keyword evidence="8" id="KW-1185">Reference proteome</keyword>
<feature type="transmembrane region" description="Helical" evidence="5">
    <location>
        <begin position="59"/>
        <end position="81"/>
    </location>
</feature>
<protein>
    <recommendedName>
        <fullName evidence="6">SLC26A/SulP transporter domain-containing protein</fullName>
    </recommendedName>
</protein>
<feature type="transmembrane region" description="Helical" evidence="5">
    <location>
        <begin position="93"/>
        <end position="111"/>
    </location>
</feature>
<reference evidence="7 8" key="1">
    <citation type="submission" date="2018-06" db="EMBL/GenBank/DDBJ databases">
        <title>Whole genome sequencing of Candida tropicalis (genome annotated by CSBL at Korea University).</title>
        <authorList>
            <person name="Ahn J."/>
        </authorList>
    </citation>
    <scope>NUCLEOTIDE SEQUENCE [LARGE SCALE GENOMIC DNA]</scope>
    <source>
        <strain evidence="7 8">ATCC 20962</strain>
    </source>
</reference>
<evidence type="ECO:0000256" key="4">
    <source>
        <dbReference type="ARBA" id="ARBA00023136"/>
    </source>
</evidence>
<name>A0A367YDL7_9ASCO</name>
<dbReference type="AlphaFoldDB" id="A0A367YDL7"/>
<dbReference type="Proteomes" id="UP000253472">
    <property type="component" value="Unassembled WGS sequence"/>
</dbReference>
<sequence>MYPSLRFVLLGDLAVDIPRVWQCPANDCRTRGANLVDCRTGDRAVAPSQPQEQLDPVEYVVAITFVSGATLLGFGLARFGYLDNVLSASLLKGFIAGVGIVMIITALILFLA</sequence>
<evidence type="ECO:0000256" key="1">
    <source>
        <dbReference type="ARBA" id="ARBA00004141"/>
    </source>
</evidence>
<keyword evidence="3 5" id="KW-1133">Transmembrane helix</keyword>
<accession>A0A367YDL7</accession>
<dbReference type="InterPro" id="IPR011547">
    <property type="entry name" value="SLC26A/SulP_dom"/>
</dbReference>
<evidence type="ECO:0000256" key="3">
    <source>
        <dbReference type="ARBA" id="ARBA00022989"/>
    </source>
</evidence>
<dbReference type="OrthoDB" id="288203at2759"/>
<dbReference type="Pfam" id="PF00916">
    <property type="entry name" value="Sulfate_transp"/>
    <property type="match status" value="1"/>
</dbReference>
<evidence type="ECO:0000313" key="8">
    <source>
        <dbReference type="Proteomes" id="UP000253472"/>
    </source>
</evidence>
<evidence type="ECO:0000313" key="7">
    <source>
        <dbReference type="EMBL" id="RCK63966.1"/>
    </source>
</evidence>